<feature type="repeat" description="TPR" evidence="1">
    <location>
        <begin position="43"/>
        <end position="76"/>
    </location>
</feature>
<keyword evidence="1" id="KW-0802">TPR repeat</keyword>
<dbReference type="RefSeq" id="WP_193346591.1">
    <property type="nucleotide sequence ID" value="NZ_CBCSIP010000028.1"/>
</dbReference>
<keyword evidence="3" id="KW-0812">Transmembrane</keyword>
<keyword evidence="4" id="KW-0732">Signal</keyword>
<organism evidence="5 6">
    <name type="scientific">Corallococcus soli</name>
    <dbReference type="NCBI Taxonomy" id="2710757"/>
    <lineage>
        <taxon>Bacteria</taxon>
        <taxon>Pseudomonadati</taxon>
        <taxon>Myxococcota</taxon>
        <taxon>Myxococcia</taxon>
        <taxon>Myxococcales</taxon>
        <taxon>Cystobacterineae</taxon>
        <taxon>Myxococcaceae</taxon>
        <taxon>Corallococcus</taxon>
    </lineage>
</organism>
<feature type="transmembrane region" description="Helical" evidence="3">
    <location>
        <begin position="210"/>
        <end position="230"/>
    </location>
</feature>
<evidence type="ECO:0000313" key="5">
    <source>
        <dbReference type="EMBL" id="MBE4747179.1"/>
    </source>
</evidence>
<feature type="chain" id="PRO_5046542011" evidence="4">
    <location>
        <begin position="32"/>
        <end position="245"/>
    </location>
</feature>
<dbReference type="Gene3D" id="1.25.40.10">
    <property type="entry name" value="Tetratricopeptide repeat domain"/>
    <property type="match status" value="1"/>
</dbReference>
<keyword evidence="6" id="KW-1185">Reference proteome</keyword>
<name>A0ABR9PGY6_9BACT</name>
<proteinExistence type="predicted"/>
<reference evidence="5 6" key="1">
    <citation type="submission" date="2020-02" db="EMBL/GenBank/DDBJ databases">
        <authorList>
            <person name="Babadi Z.K."/>
            <person name="Risdian C."/>
            <person name="Ebrahimipour G.H."/>
            <person name="Wink J."/>
        </authorList>
    </citation>
    <scope>NUCLEOTIDE SEQUENCE [LARGE SCALE GENOMIC DNA]</scope>
    <source>
        <strain evidence="5 6">ZKHCc1 1396</strain>
    </source>
</reference>
<protein>
    <submittedName>
        <fullName evidence="5">Tetratricopeptide repeat protein</fullName>
    </submittedName>
</protein>
<accession>A0ABR9PGY6</accession>
<evidence type="ECO:0000256" key="3">
    <source>
        <dbReference type="SAM" id="Phobius"/>
    </source>
</evidence>
<dbReference type="Proteomes" id="UP001516472">
    <property type="component" value="Unassembled WGS sequence"/>
</dbReference>
<feature type="region of interest" description="Disordered" evidence="2">
    <location>
        <begin position="151"/>
        <end position="187"/>
    </location>
</feature>
<evidence type="ECO:0000313" key="6">
    <source>
        <dbReference type="Proteomes" id="UP001516472"/>
    </source>
</evidence>
<evidence type="ECO:0000256" key="2">
    <source>
        <dbReference type="SAM" id="MobiDB-lite"/>
    </source>
</evidence>
<evidence type="ECO:0000256" key="4">
    <source>
        <dbReference type="SAM" id="SignalP"/>
    </source>
</evidence>
<keyword evidence="3" id="KW-1133">Transmembrane helix</keyword>
<comment type="caution">
    <text evidence="5">The sequence shown here is derived from an EMBL/GenBank/DDBJ whole genome shotgun (WGS) entry which is preliminary data.</text>
</comment>
<dbReference type="EMBL" id="JAAIYO010000001">
    <property type="protein sequence ID" value="MBE4747179.1"/>
    <property type="molecule type" value="Genomic_DNA"/>
</dbReference>
<dbReference type="Pfam" id="PF13432">
    <property type="entry name" value="TPR_16"/>
    <property type="match status" value="1"/>
</dbReference>
<gene>
    <name evidence="5" type="ORF">G4177_03190</name>
</gene>
<dbReference type="InterPro" id="IPR019734">
    <property type="entry name" value="TPR_rpt"/>
</dbReference>
<dbReference type="InterPro" id="IPR011990">
    <property type="entry name" value="TPR-like_helical_dom_sf"/>
</dbReference>
<feature type="compositionally biased region" description="Low complexity" evidence="2">
    <location>
        <begin position="151"/>
        <end position="170"/>
    </location>
</feature>
<keyword evidence="3" id="KW-0472">Membrane</keyword>
<feature type="signal peptide" evidence="4">
    <location>
        <begin position="1"/>
        <end position="31"/>
    </location>
</feature>
<dbReference type="PROSITE" id="PS50005">
    <property type="entry name" value="TPR"/>
    <property type="match status" value="1"/>
</dbReference>
<evidence type="ECO:0000256" key="1">
    <source>
        <dbReference type="PROSITE-ProRule" id="PRU00339"/>
    </source>
</evidence>
<dbReference type="SUPFAM" id="SSF48452">
    <property type="entry name" value="TPR-like"/>
    <property type="match status" value="1"/>
</dbReference>
<sequence length="245" mass="26945">MRSLIRSRRIDRKALSLSLALMLGTPLHGVAAEAPTVSVEDQARERFSEGNLAYDLGEFDRALKAFSEAYRLKPLPAFLFNIAQCHRQLDNPSRAAFFYRRYLALSAEEPANADVVRELVAEMDTKARIQEEQRRERERFARDRELQKARQQAALAEARASQARLAANPSGAPPSSSPSQEQNGASEALAMQVPEGAVTTQASKPWSRRWYVWAGVGAVAVLAGGAVWLATAPNPRDTTLGTVGR</sequence>